<sequence length="169" mass="18635">MQPLRIEAKFARPLNFADFDKKSMRKGFTQVGRDVSKIAKKLVSKKGVSAAGAYPGKQTGIFQKAISYKVSRSGFSVAVKPYGKGKQVSAELKRRGFYPAFVVFGHAGPKRSKRTRAHRKQSFEAKVAKPRANPVSAAAETYGRTRFQAVVGRILEDAFKPGPVRSLMK</sequence>
<organism evidence="1">
    <name type="scientific">Siphoviridae sp. ctigT3</name>
    <dbReference type="NCBI Taxonomy" id="2826434"/>
    <lineage>
        <taxon>Viruses</taxon>
        <taxon>Duplodnaviria</taxon>
        <taxon>Heunggongvirae</taxon>
        <taxon>Uroviricota</taxon>
        <taxon>Caudoviricetes</taxon>
    </lineage>
</organism>
<evidence type="ECO:0000313" key="1">
    <source>
        <dbReference type="EMBL" id="DAD85372.1"/>
    </source>
</evidence>
<accession>A0A8S5MSY9</accession>
<proteinExistence type="predicted"/>
<name>A0A8S5MSY9_9CAUD</name>
<reference evidence="1" key="1">
    <citation type="journal article" date="2021" name="Proc. Natl. Acad. Sci. U.S.A.">
        <title>A Catalog of Tens of Thousands of Viruses from Human Metagenomes Reveals Hidden Associations with Chronic Diseases.</title>
        <authorList>
            <person name="Tisza M.J."/>
            <person name="Buck C.B."/>
        </authorList>
    </citation>
    <scope>NUCLEOTIDE SEQUENCE</scope>
    <source>
        <strain evidence="1">CtigT3</strain>
    </source>
</reference>
<protein>
    <submittedName>
        <fullName evidence="1">Head tail adaptor</fullName>
    </submittedName>
</protein>
<dbReference type="EMBL" id="BK014981">
    <property type="protein sequence ID" value="DAD85372.1"/>
    <property type="molecule type" value="Genomic_DNA"/>
</dbReference>